<dbReference type="Proteomes" id="UP000198914">
    <property type="component" value="Unassembled WGS sequence"/>
</dbReference>
<organism evidence="1 2">
    <name type="scientific">Jannaschia faecimaris</name>
    <dbReference type="NCBI Taxonomy" id="1244108"/>
    <lineage>
        <taxon>Bacteria</taxon>
        <taxon>Pseudomonadati</taxon>
        <taxon>Pseudomonadota</taxon>
        <taxon>Alphaproteobacteria</taxon>
        <taxon>Rhodobacterales</taxon>
        <taxon>Roseobacteraceae</taxon>
        <taxon>Jannaschia</taxon>
    </lineage>
</organism>
<protein>
    <submittedName>
        <fullName evidence="1">Uncharacterized protein</fullName>
    </submittedName>
</protein>
<name>A0A1H3Q017_9RHOB</name>
<sequence>MRTLDPGVERIRAWRGQSYAVDFFGLGPWGLRVNGWQPVDPAAYSIFEAALYAPCDGIVIAAEGAMPDNEVPDEDTAKRLGNHVILR</sequence>
<gene>
    <name evidence="1" type="ORF">SAMN05444004_105252</name>
</gene>
<evidence type="ECO:0000313" key="2">
    <source>
        <dbReference type="Proteomes" id="UP000198914"/>
    </source>
</evidence>
<evidence type="ECO:0000313" key="1">
    <source>
        <dbReference type="EMBL" id="SDZ06747.1"/>
    </source>
</evidence>
<accession>A0A1H3Q017</accession>
<proteinExistence type="predicted"/>
<keyword evidence="2" id="KW-1185">Reference proteome</keyword>
<dbReference type="AlphaFoldDB" id="A0A1H3Q017"/>
<dbReference type="EMBL" id="FNPX01000005">
    <property type="protein sequence ID" value="SDZ06747.1"/>
    <property type="molecule type" value="Genomic_DNA"/>
</dbReference>
<dbReference type="STRING" id="1244108.SAMN05444004_105252"/>
<reference evidence="2" key="1">
    <citation type="submission" date="2016-10" db="EMBL/GenBank/DDBJ databases">
        <authorList>
            <person name="Varghese N."/>
            <person name="Submissions S."/>
        </authorList>
    </citation>
    <scope>NUCLEOTIDE SEQUENCE [LARGE SCALE GENOMIC DNA]</scope>
    <source>
        <strain evidence="2">DSM 100420</strain>
    </source>
</reference>